<comment type="caution">
    <text evidence="2">The sequence shown here is derived from an EMBL/GenBank/DDBJ whole genome shotgun (WGS) entry which is preliminary data.</text>
</comment>
<dbReference type="OrthoDB" id="9762853at2"/>
<proteinExistence type="predicted"/>
<dbReference type="EMBL" id="VLNR01000011">
    <property type="protein sequence ID" value="TSE09818.1"/>
    <property type="molecule type" value="Genomic_DNA"/>
</dbReference>
<organism evidence="2 3">
    <name type="scientific">Aquimarina algiphila</name>
    <dbReference type="NCBI Taxonomy" id="2047982"/>
    <lineage>
        <taxon>Bacteria</taxon>
        <taxon>Pseudomonadati</taxon>
        <taxon>Bacteroidota</taxon>
        <taxon>Flavobacteriia</taxon>
        <taxon>Flavobacteriales</taxon>
        <taxon>Flavobacteriaceae</taxon>
        <taxon>Aquimarina</taxon>
    </lineage>
</organism>
<reference evidence="2 3" key="1">
    <citation type="submission" date="2019-07" db="EMBL/GenBank/DDBJ databases">
        <title>The draft genome sequence of Aquimarina algiphila M91.</title>
        <authorList>
            <person name="Meng X."/>
        </authorList>
    </citation>
    <scope>NUCLEOTIDE SEQUENCE [LARGE SCALE GENOMIC DNA]</scope>
    <source>
        <strain evidence="2 3">M91</strain>
    </source>
</reference>
<feature type="region of interest" description="Disordered" evidence="1">
    <location>
        <begin position="1"/>
        <end position="23"/>
    </location>
</feature>
<name>A0A554VN90_9FLAO</name>
<gene>
    <name evidence="2" type="ORF">FOF46_07325</name>
</gene>
<dbReference type="RefSeq" id="WP_143915997.1">
    <property type="nucleotide sequence ID" value="NZ_CANMIK010000045.1"/>
</dbReference>
<dbReference type="Proteomes" id="UP000318833">
    <property type="component" value="Unassembled WGS sequence"/>
</dbReference>
<evidence type="ECO:0000313" key="3">
    <source>
        <dbReference type="Proteomes" id="UP000318833"/>
    </source>
</evidence>
<sequence length="1399" mass="160238">MTHIQNSDNILLRDGTSQQDRNTDAIRPDYVAIEDRSIEELITEAQRIAKELQFFDTENRPTTTWESFLIDDPQTFNQNSPEERRIQQKRWADLLAAYVENPERFYNDSEKKAKLSKPHVALFMTFLKLLNHVKSKMNGLTGRHLDFYFRERLGLSIKGAVPDVVNVLLELEENTEFLEVNKGTVLEAGEDASGNQLQYITNEDTVISKAQITQLKNVFVTKEFLTIQKVHQERDKTKDAAFIDMIEMALGHPNPGDALPDFPEDRITDIFQLNEEVKKENTAAITYVTQELFLKKDHFDTIFLKHQEEKEEGLTDWQPVYKHLEQAYKNKIIHQREQNLRELNDIEGFDVMLRKVYGNPNPGDALPLYNGEKALLEQIFEDIQTTDEKAERALDYVKVELQLEKPDFIHVMQTQADPKAPKEDRDKVYRILEFAERQIRSVSIFPPSIEKLSDIYATTDAKEFVFSQYDEEAESKRFKTFGNRQSGISDHSLKPSEIGFAISSPTLLLQDGKRTIEILLDLGQENRTIESLQSIFDKNDPFQTYLSSNEQWFTPNKVAYSLGDYVGATSEIPLDIIVNDTTITSIDNQSFDITDVGKYIVDTTQKIYKIIGIKDTSILEVQEVGLIDKNVEKAQKYAPDQVYLNSLKIKIQLQDNDSPVTPFGSGSSSFVASEHPTLVCTLHHFLEENKGEEYYRSGYQHLINLGLQKAHIKVDVQGMQQSILQNDQNTIDTKKPFEPFGFQPEIESSFYIANDEIAQKRIKDLHLELEWVQQPKSLTEYYKNYWLIQANHTEEELAALNEEELSKLIEQRLATNAAIIEDDSDFKADVFFHDRNAEVLLSTMIENTEGNKVSEGFPLFTKEGAIPITDIPSRMKETSPDYEYKERFDIEMDEEEVVSWERYFRIELTPVNFQHTAYNTLFTKQALSGKEEIKNLRINLPYQPKLKKLGVSYIACADITADVQSSKSTNKIWHIHPFGYDLISPGNEANLIPVYTDEGSLYLGIDQLKAPQILSILFQMAEGSADPDIQKPELQWSYIRNNEWIDLTPTEILEDTTNGLVNTGVVKIKIPSDTTTGGTLMPNNLHWIKICAFKDINGISDTIDIRSQVLSATLSGVEVDPAHFENPLPIDTITEVLNPIREVAKITQPFTSSKGKPAENGDALYKRVSERLRHKNRALTMWDYEHLILNQFPQIYKTKCLPTEDRTGGVDVIVVPDIKGKLPFDPFAPKVAADTLFQIEKYAQMHAPSYADIVVTNPLYLQVSTECIVKFYEGYDEDFYKDKLIEEIKRFMSPWAYGEDRDIQIGGSLHASVIINFIAERPYIDYVANLKLFQSEDGETFNDVRSLNDGKTIVIPSKPNMIMVAAQIHEVYVVNEGGFEEDSFEGINYMEINKDFIVR</sequence>
<accession>A0A554VN90</accession>
<evidence type="ECO:0000313" key="2">
    <source>
        <dbReference type="EMBL" id="TSE09818.1"/>
    </source>
</evidence>
<keyword evidence="3" id="KW-1185">Reference proteome</keyword>
<feature type="compositionally biased region" description="Polar residues" evidence="1">
    <location>
        <begin position="1"/>
        <end position="20"/>
    </location>
</feature>
<protein>
    <submittedName>
        <fullName evidence="2">Uncharacterized protein</fullName>
    </submittedName>
</protein>
<evidence type="ECO:0000256" key="1">
    <source>
        <dbReference type="SAM" id="MobiDB-lite"/>
    </source>
</evidence>